<protein>
    <recommendedName>
        <fullName evidence="5">3-methylmercaptopropionyl-CoA ligase</fullName>
        <ecNumber evidence="4">6.2.1.44</ecNumber>
    </recommendedName>
</protein>
<reference evidence="8" key="2">
    <citation type="submission" date="2020-09" db="EMBL/GenBank/DDBJ databases">
        <authorList>
            <person name="Sun Q."/>
            <person name="Kim S."/>
        </authorList>
    </citation>
    <scope>NUCLEOTIDE SEQUENCE</scope>
    <source>
        <strain evidence="8">KCTC 32255</strain>
    </source>
</reference>
<dbReference type="RefSeq" id="WP_189619845.1">
    <property type="nucleotide sequence ID" value="NZ_BMZA01000002.1"/>
</dbReference>
<dbReference type="Pfam" id="PF00501">
    <property type="entry name" value="AMP-binding"/>
    <property type="match status" value="1"/>
</dbReference>
<evidence type="ECO:0000256" key="3">
    <source>
        <dbReference type="ARBA" id="ARBA00051915"/>
    </source>
</evidence>
<dbReference type="SUPFAM" id="SSF56801">
    <property type="entry name" value="Acetyl-CoA synthetase-like"/>
    <property type="match status" value="1"/>
</dbReference>
<feature type="domain" description="AMP-binding enzyme C-terminal" evidence="7">
    <location>
        <begin position="421"/>
        <end position="495"/>
    </location>
</feature>
<dbReference type="AlphaFoldDB" id="A0A918UE80"/>
<name>A0A918UE80_9SPHN</name>
<dbReference type="Pfam" id="PF13193">
    <property type="entry name" value="AMP-binding_C"/>
    <property type="match status" value="1"/>
</dbReference>
<evidence type="ECO:0000256" key="2">
    <source>
        <dbReference type="ARBA" id="ARBA00022598"/>
    </source>
</evidence>
<gene>
    <name evidence="8" type="primary">lcfB</name>
    <name evidence="8" type="ORF">GCM10011614_08050</name>
</gene>
<dbReference type="EMBL" id="BMZA01000002">
    <property type="protein sequence ID" value="GGY95709.1"/>
    <property type="molecule type" value="Genomic_DNA"/>
</dbReference>
<comment type="similarity">
    <text evidence="1">Belongs to the ATP-dependent AMP-binding enzyme family.</text>
</comment>
<dbReference type="Gene3D" id="3.40.50.12780">
    <property type="entry name" value="N-terminal domain of ligase-like"/>
    <property type="match status" value="1"/>
</dbReference>
<dbReference type="InterPro" id="IPR045851">
    <property type="entry name" value="AMP-bd_C_sf"/>
</dbReference>
<dbReference type="PANTHER" id="PTHR24096">
    <property type="entry name" value="LONG-CHAIN-FATTY-ACID--COA LIGASE"/>
    <property type="match status" value="1"/>
</dbReference>
<evidence type="ECO:0000313" key="9">
    <source>
        <dbReference type="Proteomes" id="UP000648075"/>
    </source>
</evidence>
<keyword evidence="9" id="KW-1185">Reference proteome</keyword>
<evidence type="ECO:0000256" key="4">
    <source>
        <dbReference type="ARBA" id="ARBA00066616"/>
    </source>
</evidence>
<dbReference type="InterPro" id="IPR042099">
    <property type="entry name" value="ANL_N_sf"/>
</dbReference>
<dbReference type="EC" id="6.2.1.44" evidence="4"/>
<evidence type="ECO:0000259" key="7">
    <source>
        <dbReference type="Pfam" id="PF13193"/>
    </source>
</evidence>
<feature type="domain" description="AMP-dependent synthetase/ligase" evidence="6">
    <location>
        <begin position="9"/>
        <end position="370"/>
    </location>
</feature>
<dbReference type="FunFam" id="3.30.300.30:FF:000008">
    <property type="entry name" value="2,3-dihydroxybenzoate-AMP ligase"/>
    <property type="match status" value="1"/>
</dbReference>
<keyword evidence="2 8" id="KW-0436">Ligase</keyword>
<proteinExistence type="inferred from homology"/>
<evidence type="ECO:0000256" key="5">
    <source>
        <dbReference type="ARBA" id="ARBA00067668"/>
    </source>
</evidence>
<dbReference type="InterPro" id="IPR025110">
    <property type="entry name" value="AMP-bd_C"/>
</dbReference>
<evidence type="ECO:0000313" key="8">
    <source>
        <dbReference type="EMBL" id="GGY95709.1"/>
    </source>
</evidence>
<accession>A0A918UE80</accession>
<reference evidence="8" key="1">
    <citation type="journal article" date="2014" name="Int. J. Syst. Evol. Microbiol.">
        <title>Complete genome sequence of Corynebacterium casei LMG S-19264T (=DSM 44701T), isolated from a smear-ripened cheese.</title>
        <authorList>
            <consortium name="US DOE Joint Genome Institute (JGI-PGF)"/>
            <person name="Walter F."/>
            <person name="Albersmeier A."/>
            <person name="Kalinowski J."/>
            <person name="Ruckert C."/>
        </authorList>
    </citation>
    <scope>NUCLEOTIDE SEQUENCE</scope>
    <source>
        <strain evidence="8">KCTC 32255</strain>
    </source>
</reference>
<organism evidence="8 9">
    <name type="scientific">Novosphingobium colocasiae</name>
    <dbReference type="NCBI Taxonomy" id="1256513"/>
    <lineage>
        <taxon>Bacteria</taxon>
        <taxon>Pseudomonadati</taxon>
        <taxon>Pseudomonadota</taxon>
        <taxon>Alphaproteobacteria</taxon>
        <taxon>Sphingomonadales</taxon>
        <taxon>Sphingomonadaceae</taxon>
        <taxon>Novosphingobium</taxon>
    </lineage>
</organism>
<comment type="caution">
    <text evidence="8">The sequence shown here is derived from an EMBL/GenBank/DDBJ whole genome shotgun (WGS) entry which is preliminary data.</text>
</comment>
<dbReference type="GO" id="GO:0016405">
    <property type="term" value="F:CoA-ligase activity"/>
    <property type="evidence" value="ECO:0007669"/>
    <property type="project" value="TreeGrafter"/>
</dbReference>
<dbReference type="PANTHER" id="PTHR24096:SF149">
    <property type="entry name" value="AMP-BINDING DOMAIN-CONTAINING PROTEIN-RELATED"/>
    <property type="match status" value="1"/>
</dbReference>
<dbReference type="Gene3D" id="3.30.300.30">
    <property type="match status" value="1"/>
</dbReference>
<evidence type="ECO:0000259" key="6">
    <source>
        <dbReference type="Pfam" id="PF00501"/>
    </source>
</evidence>
<dbReference type="InterPro" id="IPR000873">
    <property type="entry name" value="AMP-dep_synth/lig_dom"/>
</dbReference>
<comment type="catalytic activity">
    <reaction evidence="3">
        <text>3-(methylsulfanyl)propanoate + ATP + CoA = 3-(methylsulfanyl)propanoyl-CoA + AMP + diphosphate</text>
        <dbReference type="Rhea" id="RHEA:43052"/>
        <dbReference type="ChEBI" id="CHEBI:30616"/>
        <dbReference type="ChEBI" id="CHEBI:33019"/>
        <dbReference type="ChEBI" id="CHEBI:49016"/>
        <dbReference type="ChEBI" id="CHEBI:57287"/>
        <dbReference type="ChEBI" id="CHEBI:82815"/>
        <dbReference type="ChEBI" id="CHEBI:456215"/>
        <dbReference type="EC" id="6.2.1.44"/>
    </reaction>
    <physiologicalReaction direction="left-to-right" evidence="3">
        <dbReference type="Rhea" id="RHEA:43053"/>
    </physiologicalReaction>
</comment>
<evidence type="ECO:0000256" key="1">
    <source>
        <dbReference type="ARBA" id="ARBA00006432"/>
    </source>
</evidence>
<dbReference type="Proteomes" id="UP000648075">
    <property type="component" value="Unassembled WGS sequence"/>
</dbReference>
<sequence>MANRAGHLFDWAHKTPDAVSLVFDGTETTFAALADDVRACAGALASLSIAKDAHVGIWLPACPAFITVQQALFMLGATVTPINVLYRPGEVAHAVSCCDLGWIVTTAALGASLGDAAPCPLIAIDLAADGEGLHALPAAIASAPPCPQPAVVTDDDLAMLLLTSATTGKAKGVMLTAGNLAANYDRTPGWLGLGHDSVILCALPLYNTFGLNQCINAMLVTGCTLVLLDRFDAERCIETIGTHKCTFMPAVPTMLQKIIDHPAASREALHHLRTIMTGGAPVPSTMLLRLLDLAPDVEVLTGYGLTEGTALVTLTDVKLGPDGRIVRDRTIGRVLDGMTLAILDDASEPLAAGENGEIAISGPNVMQGYYRAPDDTAAALDGRWLRTGDIGYLDADGYAFIVDRKKDIIIRGGQNIYPADIEEVLYEVPGVCEVAVVAQPDEMLGEVPIAFVALRPGVTATIEAMLAHCKASLAGYKCPARIEIRDELPKGPTGKILRRALRPVPADG</sequence>